<dbReference type="Proteomes" id="UP000027997">
    <property type="component" value="Unassembled WGS sequence"/>
</dbReference>
<evidence type="ECO:0000313" key="2">
    <source>
        <dbReference type="Proteomes" id="UP000027997"/>
    </source>
</evidence>
<dbReference type="EMBL" id="JOJP01000001">
    <property type="protein sequence ID" value="KEI71797.1"/>
    <property type="molecule type" value="Genomic_DNA"/>
</dbReference>
<organism evidence="1 2">
    <name type="scientific">Endozoicomonas elysicola</name>
    <dbReference type="NCBI Taxonomy" id="305900"/>
    <lineage>
        <taxon>Bacteria</taxon>
        <taxon>Pseudomonadati</taxon>
        <taxon>Pseudomonadota</taxon>
        <taxon>Gammaproteobacteria</taxon>
        <taxon>Oceanospirillales</taxon>
        <taxon>Endozoicomonadaceae</taxon>
        <taxon>Endozoicomonas</taxon>
    </lineage>
</organism>
<evidence type="ECO:0000313" key="1">
    <source>
        <dbReference type="EMBL" id="KEI71797.1"/>
    </source>
</evidence>
<dbReference type="STRING" id="305900.GV64_14565"/>
<reference evidence="1 2" key="1">
    <citation type="submission" date="2014-06" db="EMBL/GenBank/DDBJ databases">
        <title>Whole Genome Sequences of Three Symbiotic Endozoicomonas Bacteria.</title>
        <authorList>
            <person name="Neave M.J."/>
            <person name="Apprill A."/>
            <person name="Voolstra C.R."/>
        </authorList>
    </citation>
    <scope>NUCLEOTIDE SEQUENCE [LARGE SCALE GENOMIC DNA]</scope>
    <source>
        <strain evidence="1 2">DSM 22380</strain>
    </source>
</reference>
<dbReference type="AlphaFoldDB" id="A0A081KCC1"/>
<proteinExistence type="predicted"/>
<gene>
    <name evidence="1" type="ORF">GV64_14565</name>
</gene>
<sequence length="98" mass="11214">MQIIVPIESQRFFKPNVYKGQQSNYSIRATFSNQQGQNRLLFITMFLHVNLTASQFTLKKFINVGLTMTPHDTDILIVCGSFNDLPRAMTITGMKVRT</sequence>
<keyword evidence="2" id="KW-1185">Reference proteome</keyword>
<protein>
    <submittedName>
        <fullName evidence="1">Uncharacterized protein</fullName>
    </submittedName>
</protein>
<comment type="caution">
    <text evidence="1">The sequence shown here is derived from an EMBL/GenBank/DDBJ whole genome shotgun (WGS) entry which is preliminary data.</text>
</comment>
<name>A0A081KCC1_9GAMM</name>
<accession>A0A081KCC1</accession>